<dbReference type="PANTHER" id="PTHR11241">
    <property type="entry name" value="DEOXYURIDINE 5'-TRIPHOSPHATE NUCLEOTIDOHYDROLASE"/>
    <property type="match status" value="1"/>
</dbReference>
<dbReference type="OrthoDB" id="419889at2759"/>
<dbReference type="GO" id="GO:0006226">
    <property type="term" value="P:dUMP biosynthetic process"/>
    <property type="evidence" value="ECO:0007669"/>
    <property type="project" value="UniProtKB-UniRule"/>
</dbReference>
<keyword evidence="8" id="KW-1185">Reference proteome</keyword>
<comment type="catalytic activity">
    <reaction evidence="5">
        <text>dUTP + H2O = dUMP + diphosphate + H(+)</text>
        <dbReference type="Rhea" id="RHEA:10248"/>
        <dbReference type="ChEBI" id="CHEBI:15377"/>
        <dbReference type="ChEBI" id="CHEBI:15378"/>
        <dbReference type="ChEBI" id="CHEBI:33019"/>
        <dbReference type="ChEBI" id="CHEBI:61555"/>
        <dbReference type="ChEBI" id="CHEBI:246422"/>
        <dbReference type="EC" id="3.6.1.23"/>
    </reaction>
</comment>
<evidence type="ECO:0000256" key="4">
    <source>
        <dbReference type="ARBA" id="ARBA00023080"/>
    </source>
</evidence>
<dbReference type="InterPro" id="IPR008181">
    <property type="entry name" value="dUTPase"/>
</dbReference>
<evidence type="ECO:0000256" key="5">
    <source>
        <dbReference type="RuleBase" id="RU367024"/>
    </source>
</evidence>
<feature type="domain" description="dUTPase-like" evidence="6">
    <location>
        <begin position="24"/>
        <end position="131"/>
    </location>
</feature>
<comment type="cofactor">
    <cofactor evidence="5">
        <name>Mg(2+)</name>
        <dbReference type="ChEBI" id="CHEBI:18420"/>
    </cofactor>
</comment>
<dbReference type="RefSeq" id="XP_028865891.1">
    <property type="nucleotide sequence ID" value="XM_029010058.1"/>
</dbReference>
<evidence type="ECO:0000256" key="3">
    <source>
        <dbReference type="ARBA" id="ARBA00022801"/>
    </source>
</evidence>
<evidence type="ECO:0000259" key="6">
    <source>
        <dbReference type="Pfam" id="PF00692"/>
    </source>
</evidence>
<gene>
    <name evidence="7" type="ORF">BOVATA_011410</name>
</gene>
<dbReference type="PANTHER" id="PTHR11241:SF0">
    <property type="entry name" value="DEOXYURIDINE 5'-TRIPHOSPHATE NUCLEOTIDOHYDROLASE"/>
    <property type="match status" value="1"/>
</dbReference>
<dbReference type="Pfam" id="PF00692">
    <property type="entry name" value="dUTPase"/>
    <property type="match status" value="1"/>
</dbReference>
<comment type="caution">
    <text evidence="7">The sequence shown here is derived from an EMBL/GenBank/DDBJ whole genome shotgun (WGS) entry which is preliminary data.</text>
</comment>
<keyword evidence="4 5" id="KW-0546">Nucleotide metabolism</keyword>
<proteinExistence type="inferred from homology"/>
<dbReference type="SUPFAM" id="SSF51283">
    <property type="entry name" value="dUTPase-like"/>
    <property type="match status" value="1"/>
</dbReference>
<sequence>MMHIKLLPMGADVNAMYADHKTFYPGDCGLDLFCPETVTVPPHTTQSVGLKVKIAAYKKTSPEDRDTDSMKNVGWLLMPRSSIAKTPLRLANSVGVIDAAYRGEIILALDNIRDEPYTIQKGDRLSQVVSYDGEEISYEVGGSPFPCCVSLRDAWLPILCTTPPDDLNQPAHKDATSRSKISSEYAMKCVSPLERGRMYRARRSVCAAGCGTAATG</sequence>
<keyword evidence="5" id="KW-0460">Magnesium</keyword>
<dbReference type="CDD" id="cd07557">
    <property type="entry name" value="trimeric_dUTPase"/>
    <property type="match status" value="1"/>
</dbReference>
<evidence type="ECO:0000256" key="2">
    <source>
        <dbReference type="ARBA" id="ARBA00006581"/>
    </source>
</evidence>
<dbReference type="Proteomes" id="UP000236319">
    <property type="component" value="Unassembled WGS sequence"/>
</dbReference>
<dbReference type="UniPathway" id="UPA00610">
    <property type="reaction ID" value="UER00666"/>
</dbReference>
<organism evidence="7 8">
    <name type="scientific">Babesia ovata</name>
    <dbReference type="NCBI Taxonomy" id="189622"/>
    <lineage>
        <taxon>Eukaryota</taxon>
        <taxon>Sar</taxon>
        <taxon>Alveolata</taxon>
        <taxon>Apicomplexa</taxon>
        <taxon>Aconoidasida</taxon>
        <taxon>Piroplasmida</taxon>
        <taxon>Babesiidae</taxon>
        <taxon>Babesia</taxon>
    </lineage>
</organism>
<accession>A0A2H6K9J1</accession>
<dbReference type="GO" id="GO:0046081">
    <property type="term" value="P:dUTP catabolic process"/>
    <property type="evidence" value="ECO:0007669"/>
    <property type="project" value="UniProtKB-UniRule"/>
</dbReference>
<dbReference type="EMBL" id="BDSA01000001">
    <property type="protein sequence ID" value="GBE59648.1"/>
    <property type="molecule type" value="Genomic_DNA"/>
</dbReference>
<comment type="similarity">
    <text evidence="2 5">Belongs to the dUTPase family.</text>
</comment>
<comment type="pathway">
    <text evidence="1 5">Pyrimidine metabolism; dUMP biosynthesis; dUMP from dCTP (dUTP route): step 2/2.</text>
</comment>
<dbReference type="EC" id="3.6.1.23" evidence="5"/>
<evidence type="ECO:0000313" key="8">
    <source>
        <dbReference type="Proteomes" id="UP000236319"/>
    </source>
</evidence>
<protein>
    <recommendedName>
        <fullName evidence="5">Deoxyuridine 5'-triphosphate nucleotidohydrolase</fullName>
        <shortName evidence="5">dUTPase</shortName>
        <ecNumber evidence="5">3.6.1.23</ecNumber>
    </recommendedName>
    <alternativeName>
        <fullName evidence="5">dUTP pyrophosphatase</fullName>
    </alternativeName>
</protein>
<dbReference type="InterPro" id="IPR029054">
    <property type="entry name" value="dUTPase-like"/>
</dbReference>
<keyword evidence="5" id="KW-0479">Metal-binding</keyword>
<keyword evidence="3 5" id="KW-0378">Hydrolase</keyword>
<dbReference type="VEuPathDB" id="PiroplasmaDB:BOVATA_011410"/>
<name>A0A2H6K9J1_9APIC</name>
<evidence type="ECO:0000256" key="1">
    <source>
        <dbReference type="ARBA" id="ARBA00005142"/>
    </source>
</evidence>
<dbReference type="InterPro" id="IPR033704">
    <property type="entry name" value="dUTPase_trimeric"/>
</dbReference>
<comment type="function">
    <text evidence="5">Involved in nucleotide metabolism via production of dUMP, the immediate precursor of thymidine nucleotides, and decreases the intracellular concentration of dUTP so that uracil cannot be incorporated into DNA.</text>
</comment>
<dbReference type="Gene3D" id="2.70.40.10">
    <property type="match status" value="1"/>
</dbReference>
<dbReference type="InterPro" id="IPR036157">
    <property type="entry name" value="dUTPase-like_sf"/>
</dbReference>
<dbReference type="GeneID" id="39873418"/>
<evidence type="ECO:0000313" key="7">
    <source>
        <dbReference type="EMBL" id="GBE59648.1"/>
    </source>
</evidence>
<reference evidence="7 8" key="1">
    <citation type="journal article" date="2017" name="BMC Genomics">
        <title>Whole-genome assembly of Babesia ovata and comparative genomics between closely related pathogens.</title>
        <authorList>
            <person name="Yamagishi J."/>
            <person name="Asada M."/>
            <person name="Hakimi H."/>
            <person name="Tanaka T.Q."/>
            <person name="Sugimoto C."/>
            <person name="Kawazu S."/>
        </authorList>
    </citation>
    <scope>NUCLEOTIDE SEQUENCE [LARGE SCALE GENOMIC DNA]</scope>
    <source>
        <strain evidence="7 8">Miyake</strain>
    </source>
</reference>
<dbReference type="AlphaFoldDB" id="A0A2H6K9J1"/>
<dbReference type="GO" id="GO:0000287">
    <property type="term" value="F:magnesium ion binding"/>
    <property type="evidence" value="ECO:0007669"/>
    <property type="project" value="UniProtKB-UniRule"/>
</dbReference>
<dbReference type="GO" id="GO:0004170">
    <property type="term" value="F:dUTP diphosphatase activity"/>
    <property type="evidence" value="ECO:0007669"/>
    <property type="project" value="UniProtKB-UniRule"/>
</dbReference>